<protein>
    <submittedName>
        <fullName evidence="2">Uncharacterized protein</fullName>
    </submittedName>
</protein>
<dbReference type="Gene3D" id="3.40.50.1000">
    <property type="entry name" value="HAD superfamily/HAD-like"/>
    <property type="match status" value="2"/>
</dbReference>
<sequence length="415" mass="44399">MQQLNRNRFNCGLGRKACDRVATIQPRKPKPSRLLARAHNLGGQEAEDQPSTSYSAAARRAYAQLVAPTQIGAEYGEGFLQFAAGGQPRCLDVAAINEQLRPGGALRHRFQLHPDEAYGTVFDFDTVIADTAGAYRRAWGRVAASRGLRLHPHARLAMHNTAPERIIMDVLGWTASMREARALAYELAEAYAAELSRLGEQVPVGGQERGQTGEQQAAATSSTASASSAEAKAVSTWACVESPGAASDGRSAAAADSTSGSAGVSGSRISGGPPPGVREWLGALTSFNVPVALVSALDRGTVRRALERLHLHDHFQVLVTSEDELESAAQRFLTASLRLRRPPNMCAVFAATPEAVTAAHNCTMKAVAVACSPDYPAYKLRSADVTVPSLQHLTVYNLRRLFAAAGEEFMDPRKQ</sequence>
<dbReference type="AlphaFoldDB" id="A0AAD3HR15"/>
<reference evidence="2 3" key="1">
    <citation type="journal article" date="2021" name="Sci. Rep.">
        <title>Genome sequencing of the multicellular alga Astrephomene provides insights into convergent evolution of germ-soma differentiation.</title>
        <authorList>
            <person name="Yamashita S."/>
            <person name="Yamamoto K."/>
            <person name="Matsuzaki R."/>
            <person name="Suzuki S."/>
            <person name="Yamaguchi H."/>
            <person name="Hirooka S."/>
            <person name="Minakuchi Y."/>
            <person name="Miyagishima S."/>
            <person name="Kawachi M."/>
            <person name="Toyoda A."/>
            <person name="Nozaki H."/>
        </authorList>
    </citation>
    <scope>NUCLEOTIDE SEQUENCE [LARGE SCALE GENOMIC DNA]</scope>
    <source>
        <strain evidence="2 3">NIES-4017</strain>
    </source>
</reference>
<dbReference type="InterPro" id="IPR036412">
    <property type="entry name" value="HAD-like_sf"/>
</dbReference>
<evidence type="ECO:0000313" key="3">
    <source>
        <dbReference type="Proteomes" id="UP001054857"/>
    </source>
</evidence>
<accession>A0AAD3HR15</accession>
<feature type="region of interest" description="Disordered" evidence="1">
    <location>
        <begin position="204"/>
        <end position="226"/>
    </location>
</feature>
<gene>
    <name evidence="2" type="ORF">Agub_g11836</name>
</gene>
<evidence type="ECO:0000313" key="2">
    <source>
        <dbReference type="EMBL" id="GFR49687.1"/>
    </source>
</evidence>
<dbReference type="SUPFAM" id="SSF56784">
    <property type="entry name" value="HAD-like"/>
    <property type="match status" value="1"/>
</dbReference>
<feature type="non-terminal residue" evidence="2">
    <location>
        <position position="415"/>
    </location>
</feature>
<evidence type="ECO:0000256" key="1">
    <source>
        <dbReference type="SAM" id="MobiDB-lite"/>
    </source>
</evidence>
<dbReference type="Proteomes" id="UP001054857">
    <property type="component" value="Unassembled WGS sequence"/>
</dbReference>
<proteinExistence type="predicted"/>
<organism evidence="2 3">
    <name type="scientific">Astrephomene gubernaculifera</name>
    <dbReference type="NCBI Taxonomy" id="47775"/>
    <lineage>
        <taxon>Eukaryota</taxon>
        <taxon>Viridiplantae</taxon>
        <taxon>Chlorophyta</taxon>
        <taxon>core chlorophytes</taxon>
        <taxon>Chlorophyceae</taxon>
        <taxon>CS clade</taxon>
        <taxon>Chlamydomonadales</taxon>
        <taxon>Astrephomenaceae</taxon>
        <taxon>Astrephomene</taxon>
    </lineage>
</organism>
<feature type="region of interest" description="Disordered" evidence="1">
    <location>
        <begin position="244"/>
        <end position="271"/>
    </location>
</feature>
<name>A0AAD3HR15_9CHLO</name>
<dbReference type="EMBL" id="BMAR01000032">
    <property type="protein sequence ID" value="GFR49687.1"/>
    <property type="molecule type" value="Genomic_DNA"/>
</dbReference>
<dbReference type="Gene3D" id="1.10.150.240">
    <property type="entry name" value="Putative phosphatase, domain 2"/>
    <property type="match status" value="1"/>
</dbReference>
<dbReference type="PANTHER" id="PTHR47858:SF2">
    <property type="entry name" value="HALOACID DEHALOGENASE-LIKE HYDROLASE (HAD) SUPERFAMILY PROTEIN"/>
    <property type="match status" value="1"/>
</dbReference>
<dbReference type="InterPro" id="IPR023198">
    <property type="entry name" value="PGP-like_dom2"/>
</dbReference>
<dbReference type="PANTHER" id="PTHR47858">
    <property type="entry name" value="HALOACID DEHALOGENASE-LIKE HYDROLASE (HAD) SUPERFAMILY PROTEIN"/>
    <property type="match status" value="1"/>
</dbReference>
<keyword evidence="3" id="KW-1185">Reference proteome</keyword>
<comment type="caution">
    <text evidence="2">The sequence shown here is derived from an EMBL/GenBank/DDBJ whole genome shotgun (WGS) entry which is preliminary data.</text>
</comment>
<dbReference type="InterPro" id="IPR023214">
    <property type="entry name" value="HAD_sf"/>
</dbReference>
<dbReference type="CDD" id="cd07505">
    <property type="entry name" value="HAD_BPGM-like"/>
    <property type="match status" value="1"/>
</dbReference>
<feature type="compositionally biased region" description="Low complexity" evidence="1">
    <location>
        <begin position="205"/>
        <end position="226"/>
    </location>
</feature>